<dbReference type="EMBL" id="FQZN01000037">
    <property type="protein sequence ID" value="SHJ57994.1"/>
    <property type="molecule type" value="Genomic_DNA"/>
</dbReference>
<protein>
    <recommendedName>
        <fullName evidence="3">DUF4248 domain-containing protein</fullName>
    </recommendedName>
</protein>
<evidence type="ECO:0008006" key="3">
    <source>
        <dbReference type="Google" id="ProtNLM"/>
    </source>
</evidence>
<reference evidence="2" key="1">
    <citation type="submission" date="2016-11" db="EMBL/GenBank/DDBJ databases">
        <authorList>
            <person name="Varghese N."/>
            <person name="Submissions S."/>
        </authorList>
    </citation>
    <scope>NUCLEOTIDE SEQUENCE [LARGE SCALE GENOMIC DNA]</scope>
    <source>
        <strain evidence="2">DSM 26884</strain>
    </source>
</reference>
<dbReference type="Pfam" id="PF14053">
    <property type="entry name" value="DUF4248"/>
    <property type="match status" value="1"/>
</dbReference>
<gene>
    <name evidence="1" type="ORF">SAMN05444350_13718</name>
</gene>
<dbReference type="Proteomes" id="UP000184192">
    <property type="component" value="Unassembled WGS sequence"/>
</dbReference>
<dbReference type="AlphaFoldDB" id="A0A1M6KGD8"/>
<proteinExistence type="predicted"/>
<dbReference type="InterPro" id="IPR025342">
    <property type="entry name" value="DUF4248"/>
</dbReference>
<accession>A0A1M6KGD8</accession>
<name>A0A1M6KGD8_9BACE</name>
<organism evidence="1 2">
    <name type="scientific">Bacteroides stercorirosoris</name>
    <dbReference type="NCBI Taxonomy" id="871324"/>
    <lineage>
        <taxon>Bacteria</taxon>
        <taxon>Pseudomonadati</taxon>
        <taxon>Bacteroidota</taxon>
        <taxon>Bacteroidia</taxon>
        <taxon>Bacteroidales</taxon>
        <taxon>Bacteroidaceae</taxon>
        <taxon>Bacteroides</taxon>
    </lineage>
</organism>
<sequence length="97" mass="11110">MLFHPFSMKKSELALLYFPESTPAVGTNRLMRWVHSCPPLMEELEAAGYHRSQKLLMSRQVSLIIRHLGDPVRRNPPEPIETHKPVSGASYLCQQII</sequence>
<keyword evidence="2" id="KW-1185">Reference proteome</keyword>
<dbReference type="eggNOG" id="ENOG502ZMNR">
    <property type="taxonomic scope" value="Bacteria"/>
</dbReference>
<evidence type="ECO:0000313" key="1">
    <source>
        <dbReference type="EMBL" id="SHJ57994.1"/>
    </source>
</evidence>
<evidence type="ECO:0000313" key="2">
    <source>
        <dbReference type="Proteomes" id="UP000184192"/>
    </source>
</evidence>